<keyword evidence="7 9" id="KW-0675">Receptor</keyword>
<evidence type="ECO:0000256" key="7">
    <source>
        <dbReference type="ARBA" id="ARBA00023170"/>
    </source>
</evidence>
<keyword evidence="5 9" id="KW-0297">G-protein coupled receptor</keyword>
<evidence type="ECO:0000313" key="13">
    <source>
        <dbReference type="EMBL" id="SSX25483.1"/>
    </source>
</evidence>
<keyword evidence="4 10" id="KW-1133">Transmembrane helix</keyword>
<dbReference type="PRINTS" id="PR00237">
    <property type="entry name" value="GPCRRHODOPSN"/>
</dbReference>
<dbReference type="EMBL" id="UFQT01000581">
    <property type="protein sequence ID" value="SSX25483.1"/>
    <property type="molecule type" value="Genomic_DNA"/>
</dbReference>
<evidence type="ECO:0000313" key="12">
    <source>
        <dbReference type="EMBL" id="SSX05122.1"/>
    </source>
</evidence>
<dbReference type="SUPFAM" id="SSF81321">
    <property type="entry name" value="Family A G protein-coupled receptor-like"/>
    <property type="match status" value="1"/>
</dbReference>
<evidence type="ECO:0000256" key="8">
    <source>
        <dbReference type="ARBA" id="ARBA00023224"/>
    </source>
</evidence>
<feature type="transmembrane region" description="Helical" evidence="10">
    <location>
        <begin position="580"/>
        <end position="606"/>
    </location>
</feature>
<gene>
    <name evidence="13" type="primary">CSON012390</name>
</gene>
<proteinExistence type="inferred from homology"/>
<dbReference type="SMART" id="SM01381">
    <property type="entry name" value="7TM_GPCR_Srsx"/>
    <property type="match status" value="1"/>
</dbReference>
<comment type="similarity">
    <text evidence="2 9">Belongs to the G-protein coupled receptor 1 family.</text>
</comment>
<evidence type="ECO:0000256" key="3">
    <source>
        <dbReference type="ARBA" id="ARBA00022692"/>
    </source>
</evidence>
<reference evidence="12" key="1">
    <citation type="submission" date="2018-04" db="EMBL/GenBank/DDBJ databases">
        <authorList>
            <person name="Go L.Y."/>
            <person name="Mitchell J.A."/>
        </authorList>
    </citation>
    <scope>NUCLEOTIDE SEQUENCE</scope>
    <source>
        <tissue evidence="12">Whole organism</tissue>
    </source>
</reference>
<keyword evidence="3 9" id="KW-0812">Transmembrane</keyword>
<accession>A0A336M9M0</accession>
<feature type="transmembrane region" description="Helical" evidence="10">
    <location>
        <begin position="511"/>
        <end position="529"/>
    </location>
</feature>
<feature type="domain" description="G-protein coupled receptors family 1 profile" evidence="11">
    <location>
        <begin position="288"/>
        <end position="569"/>
    </location>
</feature>
<feature type="transmembrane region" description="Helical" evidence="10">
    <location>
        <begin position="272"/>
        <end position="297"/>
    </location>
</feature>
<evidence type="ECO:0000259" key="11">
    <source>
        <dbReference type="PROSITE" id="PS50262"/>
    </source>
</evidence>
<comment type="subcellular location">
    <subcellularLocation>
        <location evidence="1">Membrane</location>
        <topology evidence="1">Multi-pass membrane protein</topology>
    </subcellularLocation>
</comment>
<evidence type="ECO:0000256" key="2">
    <source>
        <dbReference type="ARBA" id="ARBA00010663"/>
    </source>
</evidence>
<evidence type="ECO:0000256" key="4">
    <source>
        <dbReference type="ARBA" id="ARBA00022989"/>
    </source>
</evidence>
<dbReference type="InterPro" id="IPR000276">
    <property type="entry name" value="GPCR_Rhodpsn"/>
</dbReference>
<keyword evidence="8 9" id="KW-0807">Transducer</keyword>
<dbReference type="VEuPathDB" id="VectorBase:CSON012390"/>
<dbReference type="AlphaFoldDB" id="A0A336M9M0"/>
<dbReference type="InterPro" id="IPR017452">
    <property type="entry name" value="GPCR_Rhodpsn_7TM"/>
</dbReference>
<name>A0A336M9M0_CULSO</name>
<feature type="transmembrane region" description="Helical" evidence="10">
    <location>
        <begin position="444"/>
        <end position="466"/>
    </location>
</feature>
<dbReference type="GO" id="GO:0004983">
    <property type="term" value="F:neuropeptide Y receptor activity"/>
    <property type="evidence" value="ECO:0007669"/>
    <property type="project" value="InterPro"/>
</dbReference>
<feature type="transmembrane region" description="Helical" evidence="10">
    <location>
        <begin position="386"/>
        <end position="408"/>
    </location>
</feature>
<evidence type="ECO:0000256" key="5">
    <source>
        <dbReference type="ARBA" id="ARBA00023040"/>
    </source>
</evidence>
<evidence type="ECO:0000256" key="9">
    <source>
        <dbReference type="RuleBase" id="RU000688"/>
    </source>
</evidence>
<reference evidence="13" key="2">
    <citation type="submission" date="2018-07" db="EMBL/GenBank/DDBJ databases">
        <authorList>
            <person name="Quirk P.G."/>
            <person name="Krulwich T.A."/>
        </authorList>
    </citation>
    <scope>NUCLEOTIDE SEQUENCE</scope>
</reference>
<feature type="transmembrane region" description="Helical" evidence="10">
    <location>
        <begin position="346"/>
        <end position="365"/>
    </location>
</feature>
<dbReference type="InterPro" id="IPR000611">
    <property type="entry name" value="NPY_rcpt"/>
</dbReference>
<keyword evidence="6 10" id="KW-0472">Membrane</keyword>
<evidence type="ECO:0000256" key="1">
    <source>
        <dbReference type="ARBA" id="ARBA00004141"/>
    </source>
</evidence>
<feature type="transmembrane region" description="Helical" evidence="10">
    <location>
        <begin position="549"/>
        <end position="568"/>
    </location>
</feature>
<dbReference type="PANTHER" id="PTHR45695:SF15">
    <property type="entry name" value="OPSIN RH2"/>
    <property type="match status" value="1"/>
</dbReference>
<evidence type="ECO:0000256" key="10">
    <source>
        <dbReference type="SAM" id="Phobius"/>
    </source>
</evidence>
<protein>
    <submittedName>
        <fullName evidence="13">CSON012390 protein</fullName>
    </submittedName>
</protein>
<feature type="transmembrane region" description="Helical" evidence="10">
    <location>
        <begin position="309"/>
        <end position="331"/>
    </location>
</feature>
<dbReference type="GO" id="GO:0005886">
    <property type="term" value="C:plasma membrane"/>
    <property type="evidence" value="ECO:0007669"/>
    <property type="project" value="TreeGrafter"/>
</dbReference>
<dbReference type="Gene3D" id="1.20.1070.10">
    <property type="entry name" value="Rhodopsin 7-helix transmembrane proteins"/>
    <property type="match status" value="1"/>
</dbReference>
<dbReference type="EMBL" id="UFQS01000581">
    <property type="protein sequence ID" value="SSX05122.1"/>
    <property type="molecule type" value="Genomic_DNA"/>
</dbReference>
<organism evidence="13">
    <name type="scientific">Culicoides sonorensis</name>
    <name type="common">Biting midge</name>
    <dbReference type="NCBI Taxonomy" id="179676"/>
    <lineage>
        <taxon>Eukaryota</taxon>
        <taxon>Metazoa</taxon>
        <taxon>Ecdysozoa</taxon>
        <taxon>Arthropoda</taxon>
        <taxon>Hexapoda</taxon>
        <taxon>Insecta</taxon>
        <taxon>Pterygota</taxon>
        <taxon>Neoptera</taxon>
        <taxon>Endopterygota</taxon>
        <taxon>Diptera</taxon>
        <taxon>Nematocera</taxon>
        <taxon>Chironomoidea</taxon>
        <taxon>Ceratopogonidae</taxon>
        <taxon>Ceratopogoninae</taxon>
        <taxon>Culicoides</taxon>
        <taxon>Monoculicoides</taxon>
    </lineage>
</organism>
<dbReference type="Pfam" id="PF00001">
    <property type="entry name" value="7tm_1"/>
    <property type="match status" value="1"/>
</dbReference>
<sequence length="611" mass="70457">MYIFCHKKKMHKKIYSNGLLAIMTLSISFNYCCTVTQHNERQDHHFSRNLNINTLNSSSSPPTEQPVYATSNTLSPPSLAAASLPENTQINSINLNHNNSNEMKFIEKKNNLMHQLSANKTALFKSIIKKRDIITYNNDIDNNKNPYWENAKLESRSLHIENLFSTVSPNSAVDLKKFTIKNIHHNNFSEIYATTVINETMHSQSPNFSNENYIDDNNYTKEPYELCDENEDENCVIDHDKVCVGDPQYCNLTRDQYLELLHEYITPTTSEWILIVSHSVVFIMGLVGNALVCIAVYTNHSMRTVTNIFIVNLAVADFFVILFCLPPTVLWDVTETWFFGEAMCKIVIYFQTVSVTVSVLTLTFISMDRWYAICFPLRYKPKPERAWRTLGIIWIIAFLSDIPEFLVLRTKQRIKLRFGSKLFTQCAAEWKIEDERTYNIVKLVLLYVVPLIIMAIAYFQIVRVLWRSDTIPGHRESRNHQSCGLHSTGRVGLNYHSNPTTMGQLRARRKAAKMLVAVVLLFASCYFPVHALNVTRYATNMEQNEVISVLSLLSHWLCYANSACNPVIYNFMSGKYKHAFFFALMVVRHLFCYLKTSLLIFINMALNIDGF</sequence>
<evidence type="ECO:0000256" key="6">
    <source>
        <dbReference type="ARBA" id="ARBA00023136"/>
    </source>
</evidence>
<dbReference type="PROSITE" id="PS00237">
    <property type="entry name" value="G_PROTEIN_RECEP_F1_1"/>
    <property type="match status" value="1"/>
</dbReference>
<dbReference type="PANTHER" id="PTHR45695">
    <property type="entry name" value="LEUCOKININ RECEPTOR-RELATED"/>
    <property type="match status" value="1"/>
</dbReference>
<dbReference type="OMA" id="MERRWER"/>
<dbReference type="PROSITE" id="PS50262">
    <property type="entry name" value="G_PROTEIN_RECEP_F1_2"/>
    <property type="match status" value="1"/>
</dbReference>
<dbReference type="PRINTS" id="PR01012">
    <property type="entry name" value="NRPEPTIDEYR"/>
</dbReference>